<dbReference type="Gene3D" id="1.20.900.10">
    <property type="entry name" value="Dbl homology (DH) domain"/>
    <property type="match status" value="1"/>
</dbReference>
<dbReference type="EMBL" id="CASHTH010002754">
    <property type="protein sequence ID" value="CAI8034842.1"/>
    <property type="molecule type" value="Genomic_DNA"/>
</dbReference>
<keyword evidence="9" id="KW-1185">Reference proteome</keyword>
<evidence type="ECO:0000259" key="7">
    <source>
        <dbReference type="PROSITE" id="PS50010"/>
    </source>
</evidence>
<dbReference type="Pfam" id="PF17838">
    <property type="entry name" value="PH_16"/>
    <property type="match status" value="1"/>
</dbReference>
<feature type="compositionally biased region" description="Basic and acidic residues" evidence="6">
    <location>
        <begin position="523"/>
        <end position="532"/>
    </location>
</feature>
<feature type="region of interest" description="Disordered" evidence="6">
    <location>
        <begin position="1716"/>
        <end position="1746"/>
    </location>
</feature>
<feature type="region of interest" description="Disordered" evidence="6">
    <location>
        <begin position="435"/>
        <end position="474"/>
    </location>
</feature>
<feature type="compositionally biased region" description="Polar residues" evidence="6">
    <location>
        <begin position="439"/>
        <end position="450"/>
    </location>
</feature>
<evidence type="ECO:0000256" key="5">
    <source>
        <dbReference type="SAM" id="Coils"/>
    </source>
</evidence>
<dbReference type="SMART" id="SM00325">
    <property type="entry name" value="RhoGEF"/>
    <property type="match status" value="1"/>
</dbReference>
<feature type="region of interest" description="Disordered" evidence="6">
    <location>
        <begin position="490"/>
        <end position="746"/>
    </location>
</feature>
<dbReference type="Gene3D" id="2.30.29.30">
    <property type="entry name" value="Pleckstrin-homology domain (PH domain)/Phosphotyrosine-binding domain (PTB)"/>
    <property type="match status" value="1"/>
</dbReference>
<feature type="region of interest" description="Disordered" evidence="6">
    <location>
        <begin position="1132"/>
        <end position="1269"/>
    </location>
</feature>
<accession>A0AA35X1Y7</accession>
<dbReference type="PANTHER" id="PTHR13944:SF21">
    <property type="entry name" value="CYSTS, ISOFORM C"/>
    <property type="match status" value="1"/>
</dbReference>
<dbReference type="InterPro" id="IPR051632">
    <property type="entry name" value="Rho_GEF"/>
</dbReference>
<feature type="compositionally biased region" description="Pro residues" evidence="6">
    <location>
        <begin position="995"/>
        <end position="1004"/>
    </location>
</feature>
<keyword evidence="4" id="KW-0479">Metal-binding</keyword>
<evidence type="ECO:0000256" key="3">
    <source>
        <dbReference type="ARBA" id="ARBA00022553"/>
    </source>
</evidence>
<keyword evidence="3" id="KW-0597">Phosphoprotein</keyword>
<feature type="compositionally biased region" description="Polar residues" evidence="6">
    <location>
        <begin position="291"/>
        <end position="307"/>
    </location>
</feature>
<organism evidence="8 9">
    <name type="scientific">Geodia barretti</name>
    <name type="common">Barrett's horny sponge</name>
    <dbReference type="NCBI Taxonomy" id="519541"/>
    <lineage>
        <taxon>Eukaryota</taxon>
        <taxon>Metazoa</taxon>
        <taxon>Porifera</taxon>
        <taxon>Demospongiae</taxon>
        <taxon>Heteroscleromorpha</taxon>
        <taxon>Tetractinellida</taxon>
        <taxon>Astrophorina</taxon>
        <taxon>Geodiidae</taxon>
        <taxon>Geodia</taxon>
    </lineage>
</organism>
<feature type="coiled-coil region" evidence="5">
    <location>
        <begin position="1929"/>
        <end position="1963"/>
    </location>
</feature>
<reference evidence="8" key="1">
    <citation type="submission" date="2023-03" db="EMBL/GenBank/DDBJ databases">
        <authorList>
            <person name="Steffen K."/>
            <person name="Cardenas P."/>
        </authorList>
    </citation>
    <scope>NUCLEOTIDE SEQUENCE</scope>
</reference>
<name>A0AA35X1Y7_GEOBA</name>
<proteinExistence type="predicted"/>
<feature type="domain" description="DH" evidence="7">
    <location>
        <begin position="1292"/>
        <end position="1482"/>
    </location>
</feature>
<feature type="compositionally biased region" description="Basic residues" evidence="6">
    <location>
        <begin position="606"/>
        <end position="615"/>
    </location>
</feature>
<feature type="compositionally biased region" description="Low complexity" evidence="6">
    <location>
        <begin position="970"/>
        <end position="994"/>
    </location>
</feature>
<feature type="coiled-coil region" evidence="5">
    <location>
        <begin position="1825"/>
        <end position="1859"/>
    </location>
</feature>
<dbReference type="PANTHER" id="PTHR13944">
    <property type="entry name" value="AGAP007712-PA"/>
    <property type="match status" value="1"/>
</dbReference>
<dbReference type="GO" id="GO:0008270">
    <property type="term" value="F:zinc ion binding"/>
    <property type="evidence" value="ECO:0007669"/>
    <property type="project" value="UniProtKB-KW"/>
</dbReference>
<comment type="caution">
    <text evidence="8">The sequence shown here is derived from an EMBL/GenBank/DDBJ whole genome shotgun (WGS) entry which is preliminary data.</text>
</comment>
<feature type="compositionally biased region" description="Acidic residues" evidence="6">
    <location>
        <begin position="1075"/>
        <end position="1086"/>
    </location>
</feature>
<keyword evidence="4" id="KW-0862">Zinc</keyword>
<keyword evidence="2" id="KW-0963">Cytoplasm</keyword>
<dbReference type="InterPro" id="IPR041020">
    <property type="entry name" value="PH_16"/>
</dbReference>
<feature type="region of interest" description="Disordered" evidence="6">
    <location>
        <begin position="291"/>
        <end position="329"/>
    </location>
</feature>
<dbReference type="SUPFAM" id="SSF50729">
    <property type="entry name" value="PH domain-like"/>
    <property type="match status" value="1"/>
</dbReference>
<dbReference type="CDD" id="cd00160">
    <property type="entry name" value="RhoGEF"/>
    <property type="match status" value="1"/>
</dbReference>
<feature type="region of interest" description="Disordered" evidence="6">
    <location>
        <begin position="933"/>
        <end position="1099"/>
    </location>
</feature>
<feature type="compositionally biased region" description="Pro residues" evidence="6">
    <location>
        <begin position="460"/>
        <end position="470"/>
    </location>
</feature>
<evidence type="ECO:0000313" key="9">
    <source>
        <dbReference type="Proteomes" id="UP001174909"/>
    </source>
</evidence>
<dbReference type="InterPro" id="IPR000219">
    <property type="entry name" value="DH_dom"/>
</dbReference>
<dbReference type="Pfam" id="PF00621">
    <property type="entry name" value="RhoGEF"/>
    <property type="match status" value="1"/>
</dbReference>
<sequence length="2031" mass="224487">MSAVDRGDMVKKGRLQLWPCHCKLQGEVRLEVVVPSLPPEATSLFLLFPAASSPHPTTSQAHRVPLVRDETSHNMYHATSPGLSTPGPVRVSLCYQNTSDSLTVVSTTQFVYTTADHSHVVEEVLSHVRGGLPLQSEMIPSLESPAELSELDSVLTVAVQGLERYLQTAIGANQNPRAPRFTLFHLASHHNLMCLAKHLVTLPQAILSLCVRDEQDLTPVDIARDSGNKKMLKILTSTLLQSSSVASEAPVSGSGVGSASSSMRNSQDELLRFREINEEWRGQIKRHKISCSSMGSSNFNPETTTASSRDRLSTPPFSGPVPTSKKVTHRRKSIAVMEHRHLMASGCLQLRTEDPELARSDRSRKQSWSVVVGEADCRSVDTGLNELDRLIATDRVQQCVTGSTGQGGGASNHLDPTHLNLLSCYSVSCPLLTEDEESGTNSHLTSTRTSPGPDYTSDSSPPPHLPPPPSLSTSISVITTQYSTENLLDNMVLPPNNERSSGGDCNGTTEEEEDVCLPLLESEMNHDDRGKEDEEEDEEELCQSISAPHLMADSEEESTVNQHRDAPSNHSAVGSNKRVMFGNENSTAHGNGHAAVDRSDSTPTGRSRKKSHRRSQSMSVVELSIPTGGMKTVLDTGSDEERKSKRKSAKSSMLKPTHSPLAEGAQSSDQPSSASASRSSSMKDNRSRASSLLTDASSMHESDDTMSEEDDTMPELSGMSGASLEGGDQDDPAVTNTTPLVNETEQQYLRLQMHDSPDGGRTDVVLRGRKGRPRVSQELRYSADVLTAYKDTLEANLGPASRRLNSESIDERKHLGVTGGAYPSNEALVDDGKVDQEKRSVANDSVFYHDMALSDVDVRVQSDDSLSQGKNSPTLSPAHRDTKRRFQRSPLLGRRHHTVREGTPPTPKKKLLRGLTKEDVTPVIGKMRSILNSHDDEPAVEPEPDATSPGGGSTSLDRVPRSPIVKTNGTSTPTQPSFTSQISPLSKAANSAHPSSPPFSPPSPSRQISSPPAINTAQNHQGPVPKSSSEKMLNSSHPPPSRSGKKHKTKSMSLDPTSPAMKDIISMRNAVAEPLPEEFLEEDEEENKPSGKKDTSKVKLIRDNFIRRSKSRMKAFNILGGGADVEKAITESYSKGSGGTGAVRAKSMKQRPKLNDVFPHQEQSKKSPQHKAKEDKEEEEEKESKREPPRKLGPEHRRDSDSSLISPTHSGFDHSLSVVDESQKGGQRSPDPNNLSPAPPENLSDSDREEVAQQLVRSMSQSHPELELMEETSWTRTIDRRLLRKMNKNERDRQNIIHELIQTERHHYRALHVLKLVFKSQMEKHLSEESLEIMFPQLDNLIEISRSFLDRLEDRRGREGANVIIQDISDILLEEYTADRREKILNTFGEFCTYHLIATEMYKEQLKKKQFGRLVQQLYRIKECQRLYLPDYYTTVSQRLTKMVQFVARLVKKTDVLKLDHTERLRLCRQALESLVAAVDQRVDERKNQMELEQIQDKLEISLPRTAAKNPVLRAMKDLNLVAQNRRLTKRGYTLLIHGHGKQLPVHIVLMTDLVVLLTERDQKYNLPAILDLKPPIIRLYDLHVRVNASVRSGIQLLLLEKGSAPEMFRLEFKSKKEAKEWEVTLTKAGDVCREKGIKCEYFGSEPSLVDEGKGEEGRVGSPSLSKLRRSESQRSASSPTASQRSLSPSLRRIHSARATLESASRVLSMFVTSSASTLEPGSSPRHPRAPAMTVGARSPKNKHNTIHQSKLVDSGTTMGVIDRDGFLAGSEVDGGAGKKGQKSKMKRKGLDRSSTFKGRLEKEKERGGVEGVDSVAQQQLLTCAVRLKDSLEEILRDNEDKAAEIERLRQELEKTRQSPVAVTVNQQSWCLATNYRQRTLLQCVDLTRVTLRLLTWHRQLDIQGEVEKERGGVEGVDSVAQQQLLTCAVRLKDSLKEILRDNEEKAAEIEKLRQELGKTRQSPVAVTVEPTVMVPRNKLSPKNSPPMCRPRLCHLDIADLAPSGGPPLTGGGDGAGDSSSPHIPSQWGCD</sequence>
<evidence type="ECO:0000256" key="4">
    <source>
        <dbReference type="ARBA" id="ARBA00022771"/>
    </source>
</evidence>
<dbReference type="SUPFAM" id="SSF48065">
    <property type="entry name" value="DBL homology domain (DH-domain)"/>
    <property type="match status" value="1"/>
</dbReference>
<keyword evidence="5" id="KW-0175">Coiled coil</keyword>
<evidence type="ECO:0000313" key="8">
    <source>
        <dbReference type="EMBL" id="CAI8034842.1"/>
    </source>
</evidence>
<feature type="compositionally biased region" description="Polar residues" evidence="6">
    <location>
        <begin position="1015"/>
        <end position="1036"/>
    </location>
</feature>
<feature type="compositionally biased region" description="Acidic residues" evidence="6">
    <location>
        <begin position="704"/>
        <end position="713"/>
    </location>
</feature>
<dbReference type="PROSITE" id="PS50010">
    <property type="entry name" value="DH_2"/>
    <property type="match status" value="1"/>
</dbReference>
<dbReference type="GO" id="GO:0005737">
    <property type="term" value="C:cytoplasm"/>
    <property type="evidence" value="ECO:0007669"/>
    <property type="project" value="UniProtKB-SubCell"/>
</dbReference>
<dbReference type="InterPro" id="IPR011993">
    <property type="entry name" value="PH-like_dom_sf"/>
</dbReference>
<evidence type="ECO:0000256" key="1">
    <source>
        <dbReference type="ARBA" id="ARBA00004496"/>
    </source>
</evidence>
<feature type="region of interest" description="Disordered" evidence="6">
    <location>
        <begin position="2000"/>
        <end position="2031"/>
    </location>
</feature>
<dbReference type="InterPro" id="IPR035899">
    <property type="entry name" value="DBL_dom_sf"/>
</dbReference>
<feature type="compositionally biased region" description="Polar residues" evidence="6">
    <location>
        <begin position="1674"/>
        <end position="1689"/>
    </location>
</feature>
<feature type="compositionally biased region" description="Basic residues" evidence="6">
    <location>
        <begin position="1780"/>
        <end position="1790"/>
    </location>
</feature>
<comment type="subcellular location">
    <subcellularLocation>
        <location evidence="1">Cytoplasm</location>
    </subcellularLocation>
</comment>
<feature type="compositionally biased region" description="Low complexity" evidence="6">
    <location>
        <begin position="665"/>
        <end position="680"/>
    </location>
</feature>
<feature type="compositionally biased region" description="Polar residues" evidence="6">
    <location>
        <begin position="734"/>
        <end position="746"/>
    </location>
</feature>
<feature type="non-terminal residue" evidence="8">
    <location>
        <position position="1"/>
    </location>
</feature>
<dbReference type="GO" id="GO:0035023">
    <property type="term" value="P:regulation of Rho protein signal transduction"/>
    <property type="evidence" value="ECO:0007669"/>
    <property type="project" value="TreeGrafter"/>
</dbReference>
<dbReference type="GO" id="GO:0005085">
    <property type="term" value="F:guanyl-nucleotide exchange factor activity"/>
    <property type="evidence" value="ECO:0007669"/>
    <property type="project" value="InterPro"/>
</dbReference>
<feature type="region of interest" description="Disordered" evidence="6">
    <location>
        <begin position="1649"/>
        <end position="1692"/>
    </location>
</feature>
<feature type="compositionally biased region" description="Basic residues" evidence="6">
    <location>
        <begin position="881"/>
        <end position="898"/>
    </location>
</feature>
<evidence type="ECO:0000256" key="2">
    <source>
        <dbReference type="ARBA" id="ARBA00022490"/>
    </source>
</evidence>
<feature type="region of interest" description="Disordered" evidence="6">
    <location>
        <begin position="861"/>
        <end position="920"/>
    </location>
</feature>
<dbReference type="Proteomes" id="UP001174909">
    <property type="component" value="Unassembled WGS sequence"/>
</dbReference>
<feature type="compositionally biased region" description="Basic and acidic residues" evidence="6">
    <location>
        <begin position="1087"/>
        <end position="1099"/>
    </location>
</feature>
<keyword evidence="4" id="KW-0863">Zinc-finger</keyword>
<protein>
    <submittedName>
        <fullName evidence="8">A-kinase anchor protein 13</fullName>
    </submittedName>
</protein>
<evidence type="ECO:0000256" key="6">
    <source>
        <dbReference type="SAM" id="MobiDB-lite"/>
    </source>
</evidence>
<feature type="compositionally biased region" description="Basic and acidic residues" evidence="6">
    <location>
        <begin position="1182"/>
        <end position="1201"/>
    </location>
</feature>
<feature type="compositionally biased region" description="Polar residues" evidence="6">
    <location>
        <begin position="1224"/>
        <end position="1236"/>
    </location>
</feature>
<gene>
    <name evidence="8" type="ORF">GBAR_LOCUS19581</name>
</gene>
<feature type="region of interest" description="Disordered" evidence="6">
    <location>
        <begin position="1771"/>
        <end position="1796"/>
    </location>
</feature>